<evidence type="ECO:0000313" key="3">
    <source>
        <dbReference type="Proteomes" id="UP001152561"/>
    </source>
</evidence>
<keyword evidence="1" id="KW-0812">Transmembrane</keyword>
<reference evidence="3" key="1">
    <citation type="journal article" date="2023" name="Proc. Natl. Acad. Sci. U.S.A.">
        <title>Genomic and structural basis for evolution of tropane alkaloid biosynthesis.</title>
        <authorList>
            <person name="Wanga Y.-J."/>
            <person name="Taina T."/>
            <person name="Yua J.-Y."/>
            <person name="Lia J."/>
            <person name="Xua B."/>
            <person name="Chenc J."/>
            <person name="D'Auriad J.C."/>
            <person name="Huanga J.-P."/>
            <person name="Huanga S.-X."/>
        </authorList>
    </citation>
    <scope>NUCLEOTIDE SEQUENCE [LARGE SCALE GENOMIC DNA]</scope>
    <source>
        <strain evidence="3">cv. KIB-2019</strain>
    </source>
</reference>
<keyword evidence="1" id="KW-0472">Membrane</keyword>
<protein>
    <submittedName>
        <fullName evidence="2">Uncharacterized protein</fullName>
    </submittedName>
</protein>
<dbReference type="AlphaFoldDB" id="A0A9Q1RSX3"/>
<gene>
    <name evidence="2" type="ORF">K7X08_037735</name>
</gene>
<evidence type="ECO:0000256" key="1">
    <source>
        <dbReference type="SAM" id="Phobius"/>
    </source>
</evidence>
<dbReference type="Proteomes" id="UP001152561">
    <property type="component" value="Unassembled WGS sequence"/>
</dbReference>
<dbReference type="OrthoDB" id="10412336at2759"/>
<comment type="caution">
    <text evidence="2">The sequence shown here is derived from an EMBL/GenBank/DDBJ whole genome shotgun (WGS) entry which is preliminary data.</text>
</comment>
<sequence>MPYLKRAPSMAPNDLLEKDDPILLSTKDHKFALSGEIMLLVLVLLFTLFLVTLIFFLCMKHFNYSCISKLENSPTEQIVPSPYPSTPMSTKPLYRDIKEFDGTRWMP</sequence>
<dbReference type="EMBL" id="JAJAGQ010000002">
    <property type="protein sequence ID" value="KAJ8570763.1"/>
    <property type="molecule type" value="Genomic_DNA"/>
</dbReference>
<name>A0A9Q1RSX3_9SOLA</name>
<keyword evidence="3" id="KW-1185">Reference proteome</keyword>
<proteinExistence type="predicted"/>
<keyword evidence="1" id="KW-1133">Transmembrane helix</keyword>
<accession>A0A9Q1RSX3</accession>
<evidence type="ECO:0000313" key="2">
    <source>
        <dbReference type="EMBL" id="KAJ8570763.1"/>
    </source>
</evidence>
<feature type="transmembrane region" description="Helical" evidence="1">
    <location>
        <begin position="37"/>
        <end position="59"/>
    </location>
</feature>
<organism evidence="2 3">
    <name type="scientific">Anisodus acutangulus</name>
    <dbReference type="NCBI Taxonomy" id="402998"/>
    <lineage>
        <taxon>Eukaryota</taxon>
        <taxon>Viridiplantae</taxon>
        <taxon>Streptophyta</taxon>
        <taxon>Embryophyta</taxon>
        <taxon>Tracheophyta</taxon>
        <taxon>Spermatophyta</taxon>
        <taxon>Magnoliopsida</taxon>
        <taxon>eudicotyledons</taxon>
        <taxon>Gunneridae</taxon>
        <taxon>Pentapetalae</taxon>
        <taxon>asterids</taxon>
        <taxon>lamiids</taxon>
        <taxon>Solanales</taxon>
        <taxon>Solanaceae</taxon>
        <taxon>Solanoideae</taxon>
        <taxon>Hyoscyameae</taxon>
        <taxon>Anisodus</taxon>
    </lineage>
</organism>